<organism evidence="2 3">
    <name type="scientific">Desulforapulum autotrophicum (strain ATCC 43914 / DSM 3382 / VKM B-1955 / HRM2)</name>
    <name type="common">Desulfobacterium autotrophicum</name>
    <dbReference type="NCBI Taxonomy" id="177437"/>
    <lineage>
        <taxon>Bacteria</taxon>
        <taxon>Pseudomonadati</taxon>
        <taxon>Thermodesulfobacteriota</taxon>
        <taxon>Desulfobacteria</taxon>
        <taxon>Desulfobacterales</taxon>
        <taxon>Desulfobacteraceae</taxon>
        <taxon>Desulforapulum</taxon>
    </lineage>
</organism>
<dbReference type="eggNOG" id="COG3706">
    <property type="taxonomic scope" value="Bacteria"/>
</dbReference>
<dbReference type="STRING" id="177437.HRM2_08170"/>
<gene>
    <name evidence="2" type="ordered locus">HRM2_08170</name>
</gene>
<feature type="transmembrane region" description="Helical" evidence="1">
    <location>
        <begin position="148"/>
        <end position="170"/>
    </location>
</feature>
<dbReference type="HOGENOM" id="CLU_908299_0_0_7"/>
<feature type="transmembrane region" description="Helical" evidence="1">
    <location>
        <begin position="6"/>
        <end position="25"/>
    </location>
</feature>
<keyword evidence="3" id="KW-1185">Reference proteome</keyword>
<dbReference type="Proteomes" id="UP000000442">
    <property type="component" value="Chromosome"/>
</dbReference>
<dbReference type="eggNOG" id="COG3850">
    <property type="taxonomic scope" value="Bacteria"/>
</dbReference>
<dbReference type="GO" id="GO:0016301">
    <property type="term" value="F:kinase activity"/>
    <property type="evidence" value="ECO:0007669"/>
    <property type="project" value="UniProtKB-KW"/>
</dbReference>
<accession>C0QJS7</accession>
<name>C0QJS7_DESAH</name>
<evidence type="ECO:0000256" key="1">
    <source>
        <dbReference type="SAM" id="Phobius"/>
    </source>
</evidence>
<feature type="transmembrane region" description="Helical" evidence="1">
    <location>
        <begin position="94"/>
        <end position="112"/>
    </location>
</feature>
<evidence type="ECO:0000313" key="3">
    <source>
        <dbReference type="Proteomes" id="UP000000442"/>
    </source>
</evidence>
<protein>
    <submittedName>
        <fullName evidence="2">Two domain sensory box histidine kinase (PAS/PAC domain/GGDEF domain protein)</fullName>
    </submittedName>
</protein>
<keyword evidence="1" id="KW-0472">Membrane</keyword>
<keyword evidence="2" id="KW-0808">Transferase</keyword>
<sequence length="296" mass="33958">MIDIKTLMLSNMLVSVFLCIAFLIYSQDQTTYRGFRLWALSPLIMTLGFMAIFLRGTIPLGLSIFAVNGFFSLVAVIRLDAIKRFLVEKSLNRLFYTLPILVALAAMFFYFADDRIEIRTFILSNVLFLLSVLISWNLVRYSPPENKLLYYSAGIFIAARGLTLLTWAILWQINDQEHILDAGIWSSIHFEFGLISEVGQNLIFLMMNSKRAEKDFIESRSKLNSTVFDLRAALSEVKKLQGILPICSYCKKIRDDHGAWQGIEEYVRKRSDVEFSHGICPGCAEKYFPDMDLYSD</sequence>
<keyword evidence="2" id="KW-0418">Kinase</keyword>
<feature type="transmembrane region" description="Helical" evidence="1">
    <location>
        <begin position="118"/>
        <end position="136"/>
    </location>
</feature>
<proteinExistence type="predicted"/>
<evidence type="ECO:0000313" key="2">
    <source>
        <dbReference type="EMBL" id="ACN13930.1"/>
    </source>
</evidence>
<keyword evidence="1" id="KW-1133">Transmembrane helix</keyword>
<dbReference type="AlphaFoldDB" id="C0QJS7"/>
<dbReference type="OrthoDB" id="9795133at2"/>
<keyword evidence="1" id="KW-0812">Transmembrane</keyword>
<dbReference type="KEGG" id="dat:HRM2_08170"/>
<reference evidence="2 3" key="1">
    <citation type="journal article" date="2009" name="Environ. Microbiol.">
        <title>Genome sequence of Desulfobacterium autotrophicum HRM2, a marine sulfate reducer oxidizing organic carbon completely to carbon dioxide.</title>
        <authorList>
            <person name="Strittmatter A.W."/>
            <person name="Liesegang H."/>
            <person name="Rabus R."/>
            <person name="Decker I."/>
            <person name="Amann J."/>
            <person name="Andres S."/>
            <person name="Henne A."/>
            <person name="Fricke W.F."/>
            <person name="Martinez-Arias R."/>
            <person name="Bartels D."/>
            <person name="Goesmann A."/>
            <person name="Krause L."/>
            <person name="Puehler A."/>
            <person name="Klenk H.P."/>
            <person name="Richter M."/>
            <person name="Schuler M."/>
            <person name="Gloeckner F.O."/>
            <person name="Meyerdierks A."/>
            <person name="Gottschalk G."/>
            <person name="Amann R."/>
        </authorList>
    </citation>
    <scope>NUCLEOTIDE SEQUENCE [LARGE SCALE GENOMIC DNA]</scope>
    <source>
        <strain evidence="3">ATCC 43914 / DSM 3382 / HRM2</strain>
    </source>
</reference>
<dbReference type="EMBL" id="CP001087">
    <property type="protein sequence ID" value="ACN13930.1"/>
    <property type="molecule type" value="Genomic_DNA"/>
</dbReference>
<feature type="transmembrane region" description="Helical" evidence="1">
    <location>
        <begin position="60"/>
        <end position="82"/>
    </location>
</feature>
<feature type="transmembrane region" description="Helical" evidence="1">
    <location>
        <begin position="37"/>
        <end position="54"/>
    </location>
</feature>